<evidence type="ECO:0000313" key="1">
    <source>
        <dbReference type="EMBL" id="OLQ03485.1"/>
    </source>
</evidence>
<sequence>MAACDAASIVPAAIRAACDARPPRKTVAAVVAAVSAVFRPASTAVANLRRQSQVPEHAPAGVSVDGDEEGARSEAVAASDIDTAALTGTMQAASEVEVHRRLSELNVVSGATDWTVYTHSEGGRPPGNGHAGETCIGKKTAAELKWVTLRRHFSQLQDIWELSICAYGYGSWT</sequence>
<comment type="caution">
    <text evidence="1">The sequence shown here is derived from an EMBL/GenBank/DDBJ whole genome shotgun (WGS) entry which is preliminary data.</text>
</comment>
<keyword evidence="2" id="KW-1185">Reference proteome</keyword>
<dbReference type="Proteomes" id="UP000186817">
    <property type="component" value="Unassembled WGS sequence"/>
</dbReference>
<proteinExistence type="predicted"/>
<dbReference type="EMBL" id="LSRX01000235">
    <property type="protein sequence ID" value="OLQ03485.1"/>
    <property type="molecule type" value="Genomic_DNA"/>
</dbReference>
<gene>
    <name evidence="1" type="ORF">AK812_SmicGene13571</name>
</gene>
<dbReference type="AlphaFoldDB" id="A0A1Q9E7U0"/>
<accession>A0A1Q9E7U0</accession>
<organism evidence="1 2">
    <name type="scientific">Symbiodinium microadriaticum</name>
    <name type="common">Dinoflagellate</name>
    <name type="synonym">Zooxanthella microadriatica</name>
    <dbReference type="NCBI Taxonomy" id="2951"/>
    <lineage>
        <taxon>Eukaryota</taxon>
        <taxon>Sar</taxon>
        <taxon>Alveolata</taxon>
        <taxon>Dinophyceae</taxon>
        <taxon>Suessiales</taxon>
        <taxon>Symbiodiniaceae</taxon>
        <taxon>Symbiodinium</taxon>
    </lineage>
</organism>
<evidence type="ECO:0000313" key="2">
    <source>
        <dbReference type="Proteomes" id="UP000186817"/>
    </source>
</evidence>
<reference evidence="1 2" key="1">
    <citation type="submission" date="2016-02" db="EMBL/GenBank/DDBJ databases">
        <title>Genome analysis of coral dinoflagellate symbionts highlights evolutionary adaptations to a symbiotic lifestyle.</title>
        <authorList>
            <person name="Aranda M."/>
            <person name="Li Y."/>
            <person name="Liew Y.J."/>
            <person name="Baumgarten S."/>
            <person name="Simakov O."/>
            <person name="Wilson M."/>
            <person name="Piel J."/>
            <person name="Ashoor H."/>
            <person name="Bougouffa S."/>
            <person name="Bajic V.B."/>
            <person name="Ryu T."/>
            <person name="Ravasi T."/>
            <person name="Bayer T."/>
            <person name="Micklem G."/>
            <person name="Kim H."/>
            <person name="Bhak J."/>
            <person name="Lajeunesse T.C."/>
            <person name="Voolstra C.R."/>
        </authorList>
    </citation>
    <scope>NUCLEOTIDE SEQUENCE [LARGE SCALE GENOMIC DNA]</scope>
    <source>
        <strain evidence="1 2">CCMP2467</strain>
    </source>
</reference>
<name>A0A1Q9E7U0_SYMMI</name>
<protein>
    <submittedName>
        <fullName evidence="1">Uncharacterized protein</fullName>
    </submittedName>
</protein>